<proteinExistence type="predicted"/>
<name>A0A7J6RJN5_PEROL</name>
<feature type="signal peptide" evidence="1">
    <location>
        <begin position="1"/>
        <end position="18"/>
    </location>
</feature>
<accession>A0A7J6RJN5</accession>
<keyword evidence="3" id="KW-1185">Reference proteome</keyword>
<feature type="chain" id="PRO_5029563750" evidence="1">
    <location>
        <begin position="19"/>
        <end position="237"/>
    </location>
</feature>
<feature type="non-terminal residue" evidence="2">
    <location>
        <position position="1"/>
    </location>
</feature>
<keyword evidence="1" id="KW-0732">Signal</keyword>
<gene>
    <name evidence="2" type="ORF">FOZ63_034040</name>
</gene>
<dbReference type="EMBL" id="JABANO010025384">
    <property type="protein sequence ID" value="KAF4720326.1"/>
    <property type="molecule type" value="Genomic_DNA"/>
</dbReference>
<dbReference type="Proteomes" id="UP000553632">
    <property type="component" value="Unassembled WGS sequence"/>
</dbReference>
<comment type="caution">
    <text evidence="2">The sequence shown here is derived from an EMBL/GenBank/DDBJ whole genome shotgun (WGS) entry which is preliminary data.</text>
</comment>
<organism evidence="2 3">
    <name type="scientific">Perkinsus olseni</name>
    <name type="common">Perkinsus atlanticus</name>
    <dbReference type="NCBI Taxonomy" id="32597"/>
    <lineage>
        <taxon>Eukaryota</taxon>
        <taxon>Sar</taxon>
        <taxon>Alveolata</taxon>
        <taxon>Perkinsozoa</taxon>
        <taxon>Perkinsea</taxon>
        <taxon>Perkinsida</taxon>
        <taxon>Perkinsidae</taxon>
        <taxon>Perkinsus</taxon>
    </lineage>
</organism>
<reference evidence="2 3" key="1">
    <citation type="submission" date="2020-04" db="EMBL/GenBank/DDBJ databases">
        <title>Perkinsus olseni comparative genomics.</title>
        <authorList>
            <person name="Bogema D.R."/>
        </authorList>
    </citation>
    <scope>NUCLEOTIDE SEQUENCE [LARGE SCALE GENOMIC DNA]</scope>
    <source>
        <strain evidence="2 3">ATCC PRA-207</strain>
    </source>
</reference>
<evidence type="ECO:0000313" key="2">
    <source>
        <dbReference type="EMBL" id="KAF4720326.1"/>
    </source>
</evidence>
<evidence type="ECO:0000313" key="3">
    <source>
        <dbReference type="Proteomes" id="UP000553632"/>
    </source>
</evidence>
<protein>
    <submittedName>
        <fullName evidence="2">Uncharacterized protein</fullName>
    </submittedName>
</protein>
<dbReference type="AlphaFoldDB" id="A0A7J6RJN5"/>
<sequence>MRTLISLISATLLTILLARPSPPVVPEEPLEYPLGPAPRTWRPNFTGQLLGASISDTKSVDRGKLIVTINHAMTPPRSYTLDGTNPSVKPHEIVLLPGSILRLEHEPCPPSCSITLRVQEISRGRAAEALCWSGPFRWESCCFYGLALPRDAASFNPTCWDDTMDPAFCCPFETLEEAIHARHRYQACEQFVRTLPETDNGCSVGGLLVSLALYALRVWPLELNSDRSPGWRNDSLT</sequence>
<evidence type="ECO:0000256" key="1">
    <source>
        <dbReference type="SAM" id="SignalP"/>
    </source>
</evidence>